<name>A0A5C5X5H8_9PLAN</name>
<evidence type="ECO:0008006" key="3">
    <source>
        <dbReference type="Google" id="ProtNLM"/>
    </source>
</evidence>
<proteinExistence type="predicted"/>
<evidence type="ECO:0000313" key="1">
    <source>
        <dbReference type="EMBL" id="TWT57272.1"/>
    </source>
</evidence>
<reference evidence="1 2" key="1">
    <citation type="submission" date="2019-02" db="EMBL/GenBank/DDBJ databases">
        <title>Deep-cultivation of Planctomycetes and their phenomic and genomic characterization uncovers novel biology.</title>
        <authorList>
            <person name="Wiegand S."/>
            <person name="Jogler M."/>
            <person name="Boedeker C."/>
            <person name="Pinto D."/>
            <person name="Vollmers J."/>
            <person name="Rivas-Marin E."/>
            <person name="Kohn T."/>
            <person name="Peeters S.H."/>
            <person name="Heuer A."/>
            <person name="Rast P."/>
            <person name="Oberbeckmann S."/>
            <person name="Bunk B."/>
            <person name="Jeske O."/>
            <person name="Meyerdierks A."/>
            <person name="Storesund J.E."/>
            <person name="Kallscheuer N."/>
            <person name="Luecker S."/>
            <person name="Lage O.M."/>
            <person name="Pohl T."/>
            <person name="Merkel B.J."/>
            <person name="Hornburger P."/>
            <person name="Mueller R.-W."/>
            <person name="Bruemmer F."/>
            <person name="Labrenz M."/>
            <person name="Spormann A.M."/>
            <person name="Op Den Camp H."/>
            <person name="Overmann J."/>
            <person name="Amann R."/>
            <person name="Jetten M.S.M."/>
            <person name="Mascher T."/>
            <person name="Medema M.H."/>
            <person name="Devos D.P."/>
            <person name="Kaster A.-K."/>
            <person name="Ovreas L."/>
            <person name="Rohde M."/>
            <person name="Galperin M.Y."/>
            <person name="Jogler C."/>
        </authorList>
    </citation>
    <scope>NUCLEOTIDE SEQUENCE [LARGE SCALE GENOMIC DNA]</scope>
    <source>
        <strain evidence="1 2">KOR42</strain>
    </source>
</reference>
<evidence type="ECO:0000313" key="2">
    <source>
        <dbReference type="Proteomes" id="UP000317243"/>
    </source>
</evidence>
<dbReference type="Proteomes" id="UP000317243">
    <property type="component" value="Unassembled WGS sequence"/>
</dbReference>
<sequence>MVCDEDHSIPDWILEHPETMPVFEELGFDVTCGGRYLRYVALQNGHQIDDVMRKLETAISKRRTSTENSDTLSSND</sequence>
<dbReference type="EMBL" id="SIHI01000001">
    <property type="protein sequence ID" value="TWT57272.1"/>
    <property type="molecule type" value="Genomic_DNA"/>
</dbReference>
<dbReference type="SUPFAM" id="SSF140683">
    <property type="entry name" value="SP0561-like"/>
    <property type="match status" value="1"/>
</dbReference>
<gene>
    <name evidence="1" type="ORF">KOR42_06310</name>
</gene>
<organism evidence="1 2">
    <name type="scientific">Thalassoglobus neptunius</name>
    <dbReference type="NCBI Taxonomy" id="1938619"/>
    <lineage>
        <taxon>Bacteria</taxon>
        <taxon>Pseudomonadati</taxon>
        <taxon>Planctomycetota</taxon>
        <taxon>Planctomycetia</taxon>
        <taxon>Planctomycetales</taxon>
        <taxon>Planctomycetaceae</taxon>
        <taxon>Thalassoglobus</taxon>
    </lineage>
</organism>
<comment type="caution">
    <text evidence="1">The sequence shown here is derived from an EMBL/GenBank/DDBJ whole genome shotgun (WGS) entry which is preliminary data.</text>
</comment>
<dbReference type="AlphaFoldDB" id="A0A5C5X5H8"/>
<accession>A0A5C5X5H8</accession>
<protein>
    <recommendedName>
        <fullName evidence="3">DUF1858 domain-containing protein</fullName>
    </recommendedName>
</protein>
<keyword evidence="2" id="KW-1185">Reference proteome</keyword>
<dbReference type="InterPro" id="IPR038062">
    <property type="entry name" value="ScdA-like_N_sf"/>
</dbReference>